<protein>
    <recommendedName>
        <fullName evidence="1">Cyclic di-GMP receptor atypical PilZ domain-containing protein</fullName>
    </recommendedName>
</protein>
<keyword evidence="3" id="KW-1185">Reference proteome</keyword>
<comment type="caution">
    <text evidence="2">The sequence shown here is derived from an EMBL/GenBank/DDBJ whole genome shotgun (WGS) entry which is preliminary data.</text>
</comment>
<organism evidence="2 3">
    <name type="scientific">Lysobacter concretionis Ko07 = DSM 16239</name>
    <dbReference type="NCBI Taxonomy" id="1122185"/>
    <lineage>
        <taxon>Bacteria</taxon>
        <taxon>Pseudomonadati</taxon>
        <taxon>Pseudomonadota</taxon>
        <taxon>Gammaproteobacteria</taxon>
        <taxon>Lysobacterales</taxon>
        <taxon>Lysobacteraceae</taxon>
        <taxon>Novilysobacter</taxon>
    </lineage>
</organism>
<feature type="domain" description="Cyclic di-GMP receptor atypical PilZ" evidence="1">
    <location>
        <begin position="46"/>
        <end position="189"/>
    </location>
</feature>
<evidence type="ECO:0000313" key="3">
    <source>
        <dbReference type="Proteomes" id="UP000030017"/>
    </source>
</evidence>
<dbReference type="InterPro" id="IPR031800">
    <property type="entry name" value="PilZ_atypical"/>
</dbReference>
<sequence length="191" mass="20763">MNADNARALVFGDTLACEETRPATFVPGALDANALRVACLRSDALLRAIAVVEDSRNEDGEERSTQELAMQRVEAKLDLLTALVATLVNSQEPHDPPQPIRWSALGVCLAVDTATASTATPGTVGMFRVQPCDWLPEALQLPATVLASVADGDGHHLWLRFQSLPPTLSAALERHLFRVHRRAIAESRRPR</sequence>
<accession>A0A0A0EKI9</accession>
<dbReference type="STRING" id="1122185.N792_10260"/>
<reference evidence="2 3" key="1">
    <citation type="submission" date="2013-08" db="EMBL/GenBank/DDBJ databases">
        <title>Genome sequencing of Lysobacter.</title>
        <authorList>
            <person name="Zhang S."/>
            <person name="Wang G."/>
        </authorList>
    </citation>
    <scope>NUCLEOTIDE SEQUENCE [LARGE SCALE GENOMIC DNA]</scope>
    <source>
        <strain evidence="2 3">Ko07</strain>
    </source>
</reference>
<dbReference type="Pfam" id="PF16823">
    <property type="entry name" value="tPilZ"/>
    <property type="match status" value="1"/>
</dbReference>
<evidence type="ECO:0000259" key="1">
    <source>
        <dbReference type="Pfam" id="PF16823"/>
    </source>
</evidence>
<dbReference type="AlphaFoldDB" id="A0A0A0EKI9"/>
<evidence type="ECO:0000313" key="2">
    <source>
        <dbReference type="EMBL" id="KGM51511.1"/>
    </source>
</evidence>
<proteinExistence type="predicted"/>
<gene>
    <name evidence="2" type="ORF">N792_10260</name>
</gene>
<name>A0A0A0EKI9_9GAMM</name>
<dbReference type="RefSeq" id="WP_036194175.1">
    <property type="nucleotide sequence ID" value="NZ_AVPS01000006.1"/>
</dbReference>
<dbReference type="EMBL" id="AVPS01000006">
    <property type="protein sequence ID" value="KGM51511.1"/>
    <property type="molecule type" value="Genomic_DNA"/>
</dbReference>
<dbReference type="OrthoDB" id="9151696at2"/>
<dbReference type="Proteomes" id="UP000030017">
    <property type="component" value="Unassembled WGS sequence"/>
</dbReference>
<dbReference type="eggNOG" id="ENOG5033CX7">
    <property type="taxonomic scope" value="Bacteria"/>
</dbReference>